<gene>
    <name evidence="5" type="ORF">QEH52_14285</name>
</gene>
<dbReference type="EMBL" id="JARXHW010000037">
    <property type="protein sequence ID" value="MDQ8208691.1"/>
    <property type="molecule type" value="Genomic_DNA"/>
</dbReference>
<feature type="region of interest" description="Disordered" evidence="2">
    <location>
        <begin position="700"/>
        <end position="725"/>
    </location>
</feature>
<keyword evidence="3" id="KW-0732">Signal</keyword>
<evidence type="ECO:0000256" key="2">
    <source>
        <dbReference type="SAM" id="MobiDB-lite"/>
    </source>
</evidence>
<evidence type="ECO:0000313" key="6">
    <source>
        <dbReference type="Proteomes" id="UP001225316"/>
    </source>
</evidence>
<evidence type="ECO:0000259" key="4">
    <source>
        <dbReference type="PROSITE" id="PS51762"/>
    </source>
</evidence>
<dbReference type="PANTHER" id="PTHR10963">
    <property type="entry name" value="GLYCOSYL HYDROLASE-RELATED"/>
    <property type="match status" value="1"/>
</dbReference>
<feature type="compositionally biased region" description="Polar residues" evidence="2">
    <location>
        <begin position="700"/>
        <end position="709"/>
    </location>
</feature>
<keyword evidence="6" id="KW-1185">Reference proteome</keyword>
<organism evidence="5 6">
    <name type="scientific">Thalassobacterium maritimum</name>
    <dbReference type="NCBI Taxonomy" id="3041265"/>
    <lineage>
        <taxon>Bacteria</taxon>
        <taxon>Pseudomonadati</taxon>
        <taxon>Verrucomicrobiota</taxon>
        <taxon>Opitutia</taxon>
        <taxon>Puniceicoccales</taxon>
        <taxon>Coraliomargaritaceae</taxon>
        <taxon>Thalassobacterium</taxon>
    </lineage>
</organism>
<dbReference type="CDD" id="cd08023">
    <property type="entry name" value="GH16_laminarinase_like"/>
    <property type="match status" value="1"/>
</dbReference>
<feature type="signal peptide" evidence="3">
    <location>
        <begin position="1"/>
        <end position="24"/>
    </location>
</feature>
<dbReference type="Gene3D" id="2.60.120.430">
    <property type="entry name" value="Galactose-binding lectin"/>
    <property type="match status" value="4"/>
</dbReference>
<dbReference type="PANTHER" id="PTHR10963:SF55">
    <property type="entry name" value="GLYCOSIDE HYDROLASE FAMILY 16 PROTEIN"/>
    <property type="match status" value="1"/>
</dbReference>
<sequence>MISTKQAFNLRLLTLLTAITLPLAASTTPASPVVMAPASAELSSFLTENKASVSIIDLDQSKVLELAFPTGSGYPGINLPVPADGWDLSAYAGLEAEIVNTGSARINVGMRVDNKGHWKNEPWNSNNAWLAPGDSTRLRVTFGQSFGKPAYQLNSSEISAVKLFVSQPPTNGSIQIKSIQGVGKATTQAAPQAKPTQASTSSNTGSGGLTIYNPAQGVDGIKIEEAPQISVDGQALTVRFPEGGKYPAINFESDNGSWDLSAYNAVEAVIENTGNSSIRLGLRIDNAGHWKNEPWSTAQLTIAKGDTKTLTVPFGMKFGKPSTGFDPAKIINVKLMALSPKPGSQLRLLSIKPVQSANAATGSAVKVQNGVLFDPTSSDINNIHIEQTGTVLSKGSHQGAPAVDIKFATDTQYPGLNFLAAGQTIDLSNFGGVNAQLHNAGSKKLRLTLRVDNKGHWKNQPWNTSKITLQPGETKDLRVTFGQNNNNAPGFPLDASKITQIKLFATDKYSTAPHLQLLSLNCVAKSSGGASGSTNFNVPAIDGVFYKIHAEADLSQLGQNHTSVSYDESTGSPALKVDFDSSTHYPNVTFPCPDGGWNMETFGGIKVDITNLSDRKLSNITMRVDNPSTPQNKSPWNNEKITLEPGETKTLELYFGGTEESPKYPLDPTKISGVQIFQAHLKQDSTLLLKNLRAFGSPKSTPTAAWTSSLEDRNTPVTPPEWLGTRPPVEGDWVVTFDEDFEEGTAPNPEVWNYKLSHDALHPGEARNTADNVYIEDGAMVIKAEVRTGHHHDDPELPTSEYSSGAVTTYDKWTQCYGYMEARMKLPKARGLWPAFWTMPDRGEESGLGKWERRTTANAHGQGMEIDILEYLTEWGRGRNNVATHWDGYGQNHKSWSYSHMYYGPTPDGWHTFGLLWEPGKLSWYIDGQLKCVWENERIIDVPSYLILNLQMGRWATKDVDRASLPDYFKIDYVRAWQLKERL</sequence>
<reference evidence="5 6" key="1">
    <citation type="submission" date="2023-04" db="EMBL/GenBank/DDBJ databases">
        <title>A novel bacteria isolated from coastal sediment.</title>
        <authorList>
            <person name="Liu X.-J."/>
            <person name="Du Z.-J."/>
        </authorList>
    </citation>
    <scope>NUCLEOTIDE SEQUENCE [LARGE SCALE GENOMIC DNA]</scope>
    <source>
        <strain evidence="5 6">SDUM461003</strain>
    </source>
</reference>
<dbReference type="PROSITE" id="PS51762">
    <property type="entry name" value="GH16_2"/>
    <property type="match status" value="1"/>
</dbReference>
<dbReference type="InterPro" id="IPR013320">
    <property type="entry name" value="ConA-like_dom_sf"/>
</dbReference>
<feature type="region of interest" description="Disordered" evidence="2">
    <location>
        <begin position="186"/>
        <end position="208"/>
    </location>
</feature>
<comment type="similarity">
    <text evidence="1">Belongs to the glycosyl hydrolase 16 family.</text>
</comment>
<evidence type="ECO:0000313" key="5">
    <source>
        <dbReference type="EMBL" id="MDQ8208691.1"/>
    </source>
</evidence>
<keyword evidence="5" id="KW-0378">Hydrolase</keyword>
<evidence type="ECO:0000256" key="1">
    <source>
        <dbReference type="ARBA" id="ARBA00006865"/>
    </source>
</evidence>
<name>A0ABU1AX27_9BACT</name>
<comment type="caution">
    <text evidence="5">The sequence shown here is derived from an EMBL/GenBank/DDBJ whole genome shotgun (WGS) entry which is preliminary data.</text>
</comment>
<dbReference type="InterPro" id="IPR000757">
    <property type="entry name" value="Beta-glucanase-like"/>
</dbReference>
<dbReference type="RefSeq" id="WP_308951333.1">
    <property type="nucleotide sequence ID" value="NZ_JARXHW010000037.1"/>
</dbReference>
<dbReference type="Proteomes" id="UP001225316">
    <property type="component" value="Unassembled WGS sequence"/>
</dbReference>
<dbReference type="InterPro" id="IPR050546">
    <property type="entry name" value="Glycosyl_Hydrlase_16"/>
</dbReference>
<dbReference type="GO" id="GO:0016787">
    <property type="term" value="F:hydrolase activity"/>
    <property type="evidence" value="ECO:0007669"/>
    <property type="project" value="UniProtKB-KW"/>
</dbReference>
<feature type="chain" id="PRO_5047454153" evidence="3">
    <location>
        <begin position="25"/>
        <end position="983"/>
    </location>
</feature>
<accession>A0ABU1AX27</accession>
<proteinExistence type="inferred from homology"/>
<feature type="compositionally biased region" description="Low complexity" evidence="2">
    <location>
        <begin position="186"/>
        <end position="204"/>
    </location>
</feature>
<protein>
    <submittedName>
        <fullName evidence="5">Glycoside hydrolase family 16 protein</fullName>
    </submittedName>
</protein>
<feature type="domain" description="GH16" evidence="4">
    <location>
        <begin position="720"/>
        <end position="982"/>
    </location>
</feature>
<dbReference type="Pfam" id="PF00722">
    <property type="entry name" value="Glyco_hydro_16"/>
    <property type="match status" value="1"/>
</dbReference>
<evidence type="ECO:0000256" key="3">
    <source>
        <dbReference type="SAM" id="SignalP"/>
    </source>
</evidence>
<dbReference type="SUPFAM" id="SSF49899">
    <property type="entry name" value="Concanavalin A-like lectins/glucanases"/>
    <property type="match status" value="1"/>
</dbReference>
<dbReference type="Gene3D" id="2.60.120.200">
    <property type="match status" value="1"/>
</dbReference>